<evidence type="ECO:0000256" key="1">
    <source>
        <dbReference type="SAM" id="MobiDB-lite"/>
    </source>
</evidence>
<evidence type="ECO:0000313" key="3">
    <source>
        <dbReference type="EMBL" id="KAK7107480.1"/>
    </source>
</evidence>
<proteinExistence type="predicted"/>
<feature type="region of interest" description="Disordered" evidence="1">
    <location>
        <begin position="90"/>
        <end position="119"/>
    </location>
</feature>
<keyword evidence="2" id="KW-0812">Transmembrane</keyword>
<feature type="transmembrane region" description="Helical" evidence="2">
    <location>
        <begin position="6"/>
        <end position="25"/>
    </location>
</feature>
<sequence>MSDWGVALVVVLLLAAIVVAIAVLIRLFGIYRIVHCFASDEERAVLTKSERTNNGCLVNSESSEFVLDTSGKFVQYDTLTSDPKYLNLDTTVEGGTTLPHHDDSSRSSPVSVGNSSFGE</sequence>
<dbReference type="EMBL" id="JBAMIC010000004">
    <property type="protein sequence ID" value="KAK7107480.1"/>
    <property type="molecule type" value="Genomic_DNA"/>
</dbReference>
<protein>
    <submittedName>
        <fullName evidence="3">Uncharacterized protein</fullName>
    </submittedName>
</protein>
<feature type="compositionally biased region" description="Low complexity" evidence="1">
    <location>
        <begin position="106"/>
        <end position="119"/>
    </location>
</feature>
<evidence type="ECO:0000256" key="2">
    <source>
        <dbReference type="SAM" id="Phobius"/>
    </source>
</evidence>
<name>A0AAN9GHZ9_9CAEN</name>
<organism evidence="3 4">
    <name type="scientific">Littorina saxatilis</name>
    <dbReference type="NCBI Taxonomy" id="31220"/>
    <lineage>
        <taxon>Eukaryota</taxon>
        <taxon>Metazoa</taxon>
        <taxon>Spiralia</taxon>
        <taxon>Lophotrochozoa</taxon>
        <taxon>Mollusca</taxon>
        <taxon>Gastropoda</taxon>
        <taxon>Caenogastropoda</taxon>
        <taxon>Littorinimorpha</taxon>
        <taxon>Littorinoidea</taxon>
        <taxon>Littorinidae</taxon>
        <taxon>Littorina</taxon>
    </lineage>
</organism>
<reference evidence="3 4" key="1">
    <citation type="submission" date="2024-02" db="EMBL/GenBank/DDBJ databases">
        <title>Chromosome-scale genome assembly of the rough periwinkle Littorina saxatilis.</title>
        <authorList>
            <person name="De Jode A."/>
            <person name="Faria R."/>
            <person name="Formenti G."/>
            <person name="Sims Y."/>
            <person name="Smith T.P."/>
            <person name="Tracey A."/>
            <person name="Wood J.M.D."/>
            <person name="Zagrodzka Z.B."/>
            <person name="Johannesson K."/>
            <person name="Butlin R.K."/>
            <person name="Leder E.H."/>
        </authorList>
    </citation>
    <scope>NUCLEOTIDE SEQUENCE [LARGE SCALE GENOMIC DNA]</scope>
    <source>
        <strain evidence="3">Snail1</strain>
        <tissue evidence="3">Muscle</tissue>
    </source>
</reference>
<dbReference type="AlphaFoldDB" id="A0AAN9GHZ9"/>
<keyword evidence="2" id="KW-1133">Transmembrane helix</keyword>
<accession>A0AAN9GHZ9</accession>
<gene>
    <name evidence="3" type="ORF">V1264_015396</name>
</gene>
<dbReference type="Proteomes" id="UP001374579">
    <property type="component" value="Unassembled WGS sequence"/>
</dbReference>
<comment type="caution">
    <text evidence="3">The sequence shown here is derived from an EMBL/GenBank/DDBJ whole genome shotgun (WGS) entry which is preliminary data.</text>
</comment>
<evidence type="ECO:0000313" key="4">
    <source>
        <dbReference type="Proteomes" id="UP001374579"/>
    </source>
</evidence>
<keyword evidence="2" id="KW-0472">Membrane</keyword>
<keyword evidence="4" id="KW-1185">Reference proteome</keyword>